<dbReference type="PROSITE" id="PS50234">
    <property type="entry name" value="VWFA"/>
    <property type="match status" value="1"/>
</dbReference>
<evidence type="ECO:0000256" key="1">
    <source>
        <dbReference type="ARBA" id="ARBA00022723"/>
    </source>
</evidence>
<dbReference type="InterPro" id="IPR008707">
    <property type="entry name" value="B-propeller_PilY1"/>
</dbReference>
<feature type="signal peptide" evidence="3">
    <location>
        <begin position="1"/>
        <end position="23"/>
    </location>
</feature>
<accession>A0ABY7AIZ3</accession>
<keyword evidence="6" id="KW-1185">Reference proteome</keyword>
<protein>
    <submittedName>
        <fullName evidence="5">PilC/PilY family type IV pilus protein</fullName>
    </submittedName>
</protein>
<evidence type="ECO:0000259" key="4">
    <source>
        <dbReference type="PROSITE" id="PS50234"/>
    </source>
</evidence>
<feature type="domain" description="VWFA" evidence="4">
    <location>
        <begin position="280"/>
        <end position="521"/>
    </location>
</feature>
<feature type="chain" id="PRO_5046644017" evidence="3">
    <location>
        <begin position="24"/>
        <end position="1232"/>
    </location>
</feature>
<keyword evidence="1" id="KW-0479">Metal-binding</keyword>
<dbReference type="EMBL" id="CP109965">
    <property type="protein sequence ID" value="WAJ69562.1"/>
    <property type="molecule type" value="Genomic_DNA"/>
</dbReference>
<evidence type="ECO:0000256" key="2">
    <source>
        <dbReference type="ARBA" id="ARBA00022837"/>
    </source>
</evidence>
<reference evidence="5" key="1">
    <citation type="submission" date="2022-10" db="EMBL/GenBank/DDBJ databases">
        <title>Catenovulum adriacola sp. nov. isolated in the Harbour of Susak.</title>
        <authorList>
            <person name="Schoch T."/>
            <person name="Reich S.J."/>
            <person name="Stoeferle S."/>
            <person name="Flaiz M."/>
            <person name="Kazda M."/>
            <person name="Riedel C.U."/>
            <person name="Duerre P."/>
        </authorList>
    </citation>
    <scope>NUCLEOTIDE SEQUENCE</scope>
    <source>
        <strain evidence="5">TS8</strain>
    </source>
</reference>
<dbReference type="RefSeq" id="WP_268073835.1">
    <property type="nucleotide sequence ID" value="NZ_CP109965.1"/>
</dbReference>
<dbReference type="Pfam" id="PF05567">
    <property type="entry name" value="T4P_PilY1"/>
    <property type="match status" value="1"/>
</dbReference>
<dbReference type="Proteomes" id="UP001163726">
    <property type="component" value="Chromosome"/>
</dbReference>
<gene>
    <name evidence="5" type="ORF">OLW01_10365</name>
</gene>
<dbReference type="InterPro" id="IPR002035">
    <property type="entry name" value="VWF_A"/>
</dbReference>
<evidence type="ECO:0000313" key="6">
    <source>
        <dbReference type="Proteomes" id="UP001163726"/>
    </source>
</evidence>
<keyword evidence="3" id="KW-0732">Signal</keyword>
<dbReference type="SUPFAM" id="SSF53300">
    <property type="entry name" value="vWA-like"/>
    <property type="match status" value="1"/>
</dbReference>
<evidence type="ECO:0000256" key="3">
    <source>
        <dbReference type="SAM" id="SignalP"/>
    </source>
</evidence>
<organism evidence="5 6">
    <name type="scientific">Catenovulum adriaticum</name>
    <dbReference type="NCBI Taxonomy" id="2984846"/>
    <lineage>
        <taxon>Bacteria</taxon>
        <taxon>Pseudomonadati</taxon>
        <taxon>Pseudomonadota</taxon>
        <taxon>Gammaproteobacteria</taxon>
        <taxon>Alteromonadales</taxon>
        <taxon>Alteromonadaceae</taxon>
        <taxon>Catenovulum</taxon>
    </lineage>
</organism>
<dbReference type="Gene3D" id="3.40.50.410">
    <property type="entry name" value="von Willebrand factor, type A domain"/>
    <property type="match status" value="1"/>
</dbReference>
<dbReference type="InterPro" id="IPR036465">
    <property type="entry name" value="vWFA_dom_sf"/>
</dbReference>
<keyword evidence="2" id="KW-0106">Calcium</keyword>
<evidence type="ECO:0000313" key="5">
    <source>
        <dbReference type="EMBL" id="WAJ69562.1"/>
    </source>
</evidence>
<sequence>MFNNIKYKLLIGLLCSGFFAHLAAEDIDLYVRSISDRVGTAPQVLIIFDNSGSMRTSETIKAGYNPNEVYPGKFTNGANDRAVFFSFGAAGLEQLPEPDGDTRRFNELINACNQSFIPLYGLWQHKSNGTKINGFELEKAGGNYSNYKLIEGGQGFYSDRVGEYYETGKNKQSWQSLRQNNGMNATDVMDCLGDILEVDQNNPGEFGAQNGSGDTIGAGLPVDGYATGSGNKKETKTHYFVSDPNNIDSDSEYQSVKANFANVSMVTLYTGNYLNWKTASSDEVGTQDRSRLAIAKEAISSVVNSTANVDFGLALFNRNTDGYGSNSNNGGRIVSAIQTRTSSQTDELLSTIDAIVAETNTPLCETLYEAYRYYGGLNVKFGKQNRNHKIYPDRDLGAEKSGTYISPFGNNCRNESYVILITDGRPVSDGHANDLVKALPNRNTSLKTNNSFLPVLSHWMYNNDVNPTLNGQQHVVTYTIGFGTGALDAEPILKAGAEHGGGHYYAATDPDELSNSLQKALISIIEESASFTSPSVASNNFDQTRSLDSVYYSMFFPEDSPRWPGNLKKLSVKNNVIVDANGQAAIDTNGNINNNAYSYWGASSECASGGNNCADGNDVSRGGVAEYLAGVTPSNRTIYTNAAASGELSPFTASSLSSGVPELSTVLGVNSGEEADLINWARGEDIYNEDNDDSTQTRVDLFGDPLHSKPLVINYGGNTSDTQDLRIVIGTNAGFLHMFNDKGLSITEDWSFIPTSLFENLDALRDNQPDAKKVYGMDGSPIAYIKDPDGKINASDGDKVWLYTGMRRGGNQYFGFDVTTPNSPSLMWTIKGGSSDFPTLSQTWAQPTIAFIKLNGQDASKPVLIFGAGYVSDSDSTASTDLGRGVYIVDAQTGERLWSFTPESSLGKNTQVNMQDAMPAKIAALDSDFDGYVDRLYASDLGGNVWRMDLFSSDPSQWSAFKLASLGGSEANNKRKFFNEPTVVRTFFNEKKTVSVEGEENSSVVVSKEIPYEGILLGSGNRADPNSTSVNDKLYLIQDRNIITQSFKSAPNWSGITLDQLYDMTNDPFANADSKSEIDSLILNGLSNKKGWFVDLNRQGEKSLSSARVIGGVAYFTSYTPPASAILQNSCEIKAGVGRLYAMDLSYGTQIYDWREKEIGNRIPDTPVTYAGENEQGESLLSFIGVGQGDDGSGVIKAKGSSGEPGEACEGDNCAIDFGLKTYKLHTRITEH</sequence>
<name>A0ABY7AIZ3_9ALTE</name>
<proteinExistence type="predicted"/>